<reference evidence="1 2" key="1">
    <citation type="journal article" date="2018" name="Front. Microbiol.">
        <title>Genome-Wide Analysis of Corynespora cassiicola Leaf Fall Disease Putative Effectors.</title>
        <authorList>
            <person name="Lopez D."/>
            <person name="Ribeiro S."/>
            <person name="Label P."/>
            <person name="Fumanal B."/>
            <person name="Venisse J.S."/>
            <person name="Kohler A."/>
            <person name="de Oliveira R.R."/>
            <person name="Labutti K."/>
            <person name="Lipzen A."/>
            <person name="Lail K."/>
            <person name="Bauer D."/>
            <person name="Ohm R.A."/>
            <person name="Barry K.W."/>
            <person name="Spatafora J."/>
            <person name="Grigoriev I.V."/>
            <person name="Martin F.M."/>
            <person name="Pujade-Renaud V."/>
        </authorList>
    </citation>
    <scope>NUCLEOTIDE SEQUENCE [LARGE SCALE GENOMIC DNA]</scope>
    <source>
        <strain evidence="1 2">Philippines</strain>
    </source>
</reference>
<organism evidence="1 2">
    <name type="scientific">Corynespora cassiicola Philippines</name>
    <dbReference type="NCBI Taxonomy" id="1448308"/>
    <lineage>
        <taxon>Eukaryota</taxon>
        <taxon>Fungi</taxon>
        <taxon>Dikarya</taxon>
        <taxon>Ascomycota</taxon>
        <taxon>Pezizomycotina</taxon>
        <taxon>Dothideomycetes</taxon>
        <taxon>Pleosporomycetidae</taxon>
        <taxon>Pleosporales</taxon>
        <taxon>Corynesporascaceae</taxon>
        <taxon>Corynespora</taxon>
    </lineage>
</organism>
<dbReference type="Proteomes" id="UP000240883">
    <property type="component" value="Unassembled WGS sequence"/>
</dbReference>
<name>A0A2T2N3J0_CORCC</name>
<sequence length="146" mass="16236">MARSHAGGLGCLGPLAVFLPSTSSRPLPCHDLTIPHAVLLGFLRKTFDAAFEGDSKAGRTRLGQRIGLLGGRRKEPGQLRLRRQGRASLNCCVRHRRPWFTPSFALQRLISLAGGGRWTGWWTGWWMGGAQGLARRAHAWHTWAFR</sequence>
<evidence type="ECO:0000313" key="2">
    <source>
        <dbReference type="Proteomes" id="UP000240883"/>
    </source>
</evidence>
<dbReference type="EMBL" id="KZ678151">
    <property type="protein sequence ID" value="PSN60012.1"/>
    <property type="molecule type" value="Genomic_DNA"/>
</dbReference>
<gene>
    <name evidence="1" type="ORF">BS50DRAFT_217293</name>
</gene>
<protein>
    <submittedName>
        <fullName evidence="1">Uncharacterized protein</fullName>
    </submittedName>
</protein>
<dbReference type="AlphaFoldDB" id="A0A2T2N3J0"/>
<keyword evidence="2" id="KW-1185">Reference proteome</keyword>
<accession>A0A2T2N3J0</accession>
<proteinExistence type="predicted"/>
<evidence type="ECO:0000313" key="1">
    <source>
        <dbReference type="EMBL" id="PSN60012.1"/>
    </source>
</evidence>